<dbReference type="EMBL" id="CP022987">
    <property type="protein sequence ID" value="QAA95164.1"/>
    <property type="molecule type" value="Genomic_DNA"/>
</dbReference>
<evidence type="ECO:0000313" key="8">
    <source>
        <dbReference type="Proteomes" id="UP000283474"/>
    </source>
</evidence>
<dbReference type="Gene3D" id="3.20.20.70">
    <property type="entry name" value="Aldolase class I"/>
    <property type="match status" value="1"/>
</dbReference>
<keyword evidence="2" id="KW-0285">Flavoprotein</keyword>
<dbReference type="OrthoDB" id="8523426at2"/>
<keyword evidence="5" id="KW-0560">Oxidoreductase</keyword>
<accession>A0A410GFU3</accession>
<dbReference type="GO" id="GO:0050661">
    <property type="term" value="F:NADP binding"/>
    <property type="evidence" value="ECO:0007669"/>
    <property type="project" value="InterPro"/>
</dbReference>
<dbReference type="AlphaFoldDB" id="A0A410GFU3"/>
<evidence type="ECO:0000256" key="2">
    <source>
        <dbReference type="ARBA" id="ARBA00022630"/>
    </source>
</evidence>
<feature type="domain" description="NADH:flavin oxidoreductase/NADH oxidase N-terminal" evidence="6">
    <location>
        <begin position="4"/>
        <end position="342"/>
    </location>
</feature>
<dbReference type="GO" id="GO:0003959">
    <property type="term" value="F:NADPH dehydrogenase activity"/>
    <property type="evidence" value="ECO:0007669"/>
    <property type="project" value="InterPro"/>
</dbReference>
<dbReference type="InterPro" id="IPR044152">
    <property type="entry name" value="YqjM-like"/>
</dbReference>
<keyword evidence="8" id="KW-1185">Reference proteome</keyword>
<keyword evidence="3" id="KW-0288">FMN</keyword>
<organism evidence="7 8">
    <name type="scientific">Pollutimonas thiosulfatoxidans</name>
    <dbReference type="NCBI Taxonomy" id="2028345"/>
    <lineage>
        <taxon>Bacteria</taxon>
        <taxon>Pseudomonadati</taxon>
        <taxon>Pseudomonadota</taxon>
        <taxon>Betaproteobacteria</taxon>
        <taxon>Burkholderiales</taxon>
        <taxon>Alcaligenaceae</taxon>
        <taxon>Pollutimonas</taxon>
    </lineage>
</organism>
<dbReference type="InterPro" id="IPR001155">
    <property type="entry name" value="OxRdtase_FMN_N"/>
</dbReference>
<evidence type="ECO:0000256" key="1">
    <source>
        <dbReference type="ARBA" id="ARBA00001917"/>
    </source>
</evidence>
<evidence type="ECO:0000256" key="5">
    <source>
        <dbReference type="ARBA" id="ARBA00023002"/>
    </source>
</evidence>
<dbReference type="SUPFAM" id="SSF51395">
    <property type="entry name" value="FMN-linked oxidoreductases"/>
    <property type="match status" value="1"/>
</dbReference>
<comment type="cofactor">
    <cofactor evidence="1">
        <name>FMN</name>
        <dbReference type="ChEBI" id="CHEBI:58210"/>
    </cofactor>
</comment>
<dbReference type="Pfam" id="PF00724">
    <property type="entry name" value="Oxidored_FMN"/>
    <property type="match status" value="1"/>
</dbReference>
<evidence type="ECO:0000256" key="4">
    <source>
        <dbReference type="ARBA" id="ARBA00022857"/>
    </source>
</evidence>
<dbReference type="RefSeq" id="WP_128356153.1">
    <property type="nucleotide sequence ID" value="NZ_CP022987.1"/>
</dbReference>
<evidence type="ECO:0000256" key="3">
    <source>
        <dbReference type="ARBA" id="ARBA00022643"/>
    </source>
</evidence>
<reference evidence="7 8" key="1">
    <citation type="submission" date="2017-08" db="EMBL/GenBank/DDBJ databases">
        <authorList>
            <person name="Park S.-J."/>
            <person name="Kim H."/>
        </authorList>
    </citation>
    <scope>NUCLEOTIDE SEQUENCE [LARGE SCALE GENOMIC DNA]</scope>
    <source>
        <strain evidence="8">ye3</strain>
    </source>
</reference>
<dbReference type="PANTHER" id="PTHR43303">
    <property type="entry name" value="NADPH DEHYDROGENASE C23G7.10C-RELATED"/>
    <property type="match status" value="1"/>
</dbReference>
<sequence length="372" mass="39892">MPGLFDSIALRGLTLPNRIVVSPMCQYSADNGSATAWHLAHLSSLALGGVGMLCVEATAVSSEGRITPGCLGLWNDDNERALARVMNTLREVAPVKIAIQLSHAGRKASSAAPWDGGQLIPVASGGWRPLAPSAVSHKPDEPAPIALSVDDLTRIKGDFVDAARRAVRLGFDAIELHAAHGYLLHQFLSPISNRRADRYGGSLENRMRFPMEVFEAVRTAVPAEMPVGLRVSATDWVNDEASWTLDQTIELVKALKEKGLDWLDVSSGGVSPKQQIPIGPGYQVHLAEAIKRETGITTIAVGLITEAQQAADIVSGGQADMVALGRAFLYDPRWAWHAAAELDGQVQGPPQYWRSLPAGKNAVFGKISFGMR</sequence>
<dbReference type="CDD" id="cd02932">
    <property type="entry name" value="OYE_YqiM_FMN"/>
    <property type="match status" value="1"/>
</dbReference>
<evidence type="ECO:0000259" key="6">
    <source>
        <dbReference type="Pfam" id="PF00724"/>
    </source>
</evidence>
<evidence type="ECO:0000313" key="7">
    <source>
        <dbReference type="EMBL" id="QAA95164.1"/>
    </source>
</evidence>
<gene>
    <name evidence="7" type="ORF">CKA81_15815</name>
</gene>
<proteinExistence type="predicted"/>
<dbReference type="KEGG" id="pus:CKA81_15815"/>
<dbReference type="GO" id="GO:0010181">
    <property type="term" value="F:FMN binding"/>
    <property type="evidence" value="ECO:0007669"/>
    <property type="project" value="InterPro"/>
</dbReference>
<dbReference type="PANTHER" id="PTHR43303:SF4">
    <property type="entry name" value="NADPH DEHYDROGENASE C23G7.10C-RELATED"/>
    <property type="match status" value="1"/>
</dbReference>
<dbReference type="InterPro" id="IPR013785">
    <property type="entry name" value="Aldolase_TIM"/>
</dbReference>
<dbReference type="Proteomes" id="UP000283474">
    <property type="component" value="Chromosome"/>
</dbReference>
<name>A0A410GFU3_9BURK</name>
<keyword evidence="4" id="KW-0521">NADP</keyword>
<protein>
    <submittedName>
        <fullName evidence="7">Oxidoreductase</fullName>
    </submittedName>
</protein>